<evidence type="ECO:0000313" key="1">
    <source>
        <dbReference type="EMBL" id="PWR11236.1"/>
    </source>
</evidence>
<organism evidence="1 2">
    <name type="scientific">Micromonospora sicca</name>
    <dbReference type="NCBI Taxonomy" id="2202420"/>
    <lineage>
        <taxon>Bacteria</taxon>
        <taxon>Bacillati</taxon>
        <taxon>Actinomycetota</taxon>
        <taxon>Actinomycetes</taxon>
        <taxon>Micromonosporales</taxon>
        <taxon>Micromonosporaceae</taxon>
        <taxon>Micromonospora</taxon>
    </lineage>
</organism>
<gene>
    <name evidence="1" type="ORF">DKT69_27200</name>
</gene>
<evidence type="ECO:0000313" key="2">
    <source>
        <dbReference type="Proteomes" id="UP000246050"/>
    </source>
</evidence>
<dbReference type="RefSeq" id="WP_109804347.1">
    <property type="nucleotide sequence ID" value="NZ_QGKS01000329.1"/>
</dbReference>
<dbReference type="EMBL" id="QGKS01000329">
    <property type="protein sequence ID" value="PWR11236.1"/>
    <property type="molecule type" value="Genomic_DNA"/>
</dbReference>
<reference evidence="1 2" key="1">
    <citation type="submission" date="2018-05" db="EMBL/GenBank/DDBJ databases">
        <title>Micromonosporas from Atacama Desert.</title>
        <authorList>
            <person name="Carro L."/>
            <person name="Golinska P."/>
            <person name="Klenk H.-P."/>
            <person name="Goodfellow M."/>
        </authorList>
    </citation>
    <scope>NUCLEOTIDE SEQUENCE [LARGE SCALE GENOMIC DNA]</scope>
    <source>
        <strain evidence="1 2">4G51</strain>
    </source>
</reference>
<accession>A0A317DC06</accession>
<dbReference type="Proteomes" id="UP000246050">
    <property type="component" value="Unassembled WGS sequence"/>
</dbReference>
<name>A0A317DC06_9ACTN</name>
<proteinExistence type="predicted"/>
<protein>
    <submittedName>
        <fullName evidence="1">Uncharacterized protein</fullName>
    </submittedName>
</protein>
<sequence>MADSAHPKLLICLPTVRAWQPTQKRTNRCASDEIVFGLAVIAKKFADILGAYVYLPVSTAVTPTVVGGIA</sequence>
<comment type="caution">
    <text evidence="1">The sequence shown here is derived from an EMBL/GenBank/DDBJ whole genome shotgun (WGS) entry which is preliminary data.</text>
</comment>
<dbReference type="AlphaFoldDB" id="A0A317DC06"/>